<organism evidence="2 3">
    <name type="scientific">Plebeiibacterium sediminum</name>
    <dbReference type="NCBI Taxonomy" id="2992112"/>
    <lineage>
        <taxon>Bacteria</taxon>
        <taxon>Pseudomonadati</taxon>
        <taxon>Bacteroidota</taxon>
        <taxon>Bacteroidia</taxon>
        <taxon>Marinilabiliales</taxon>
        <taxon>Marinilabiliaceae</taxon>
        <taxon>Plebeiibacterium</taxon>
    </lineage>
</organism>
<evidence type="ECO:0000256" key="1">
    <source>
        <dbReference type="SAM" id="SignalP"/>
    </source>
</evidence>
<protein>
    <submittedName>
        <fullName evidence="2">DUF3826 domain-containing protein</fullName>
    </submittedName>
</protein>
<comment type="caution">
    <text evidence="2">The sequence shown here is derived from an EMBL/GenBank/DDBJ whole genome shotgun (WGS) entry which is preliminary data.</text>
</comment>
<accession>A0AAE3M2M3</accession>
<dbReference type="Proteomes" id="UP001209229">
    <property type="component" value="Unassembled WGS sequence"/>
</dbReference>
<keyword evidence="1" id="KW-0732">Signal</keyword>
<name>A0AAE3M2M3_9BACT</name>
<dbReference type="Pfam" id="PF12875">
    <property type="entry name" value="DUF3826"/>
    <property type="match status" value="1"/>
</dbReference>
<evidence type="ECO:0000313" key="3">
    <source>
        <dbReference type="Proteomes" id="UP001209229"/>
    </source>
</evidence>
<dbReference type="InterPro" id="IPR024284">
    <property type="entry name" value="DUF3826"/>
</dbReference>
<reference evidence="2" key="1">
    <citation type="submission" date="2022-10" db="EMBL/GenBank/DDBJ databases">
        <authorList>
            <person name="Yu W.X."/>
        </authorList>
    </citation>
    <scope>NUCLEOTIDE SEQUENCE</scope>
    <source>
        <strain evidence="2">AAT</strain>
    </source>
</reference>
<proteinExistence type="predicted"/>
<feature type="signal peptide" evidence="1">
    <location>
        <begin position="1"/>
        <end position="18"/>
    </location>
</feature>
<sequence length="219" mass="25608">MRNILTTLCIVLFVFANAKCATTEDDEYTKVIRGRADKIVDELTFDSNDQKIRVRDLIMDHYRFLNDAEESRNADVAEIREEFADNTELRNAKIDLRKAEQELKIRDHHFAFNAELKLILTEEQIDGVKNGLTYNVCPNTFAAFQDMIQNLKPEEKEQIHIWLLEAREHAIDGGSSKEKHGWFGKYKGRINNYLSKQGYDLNKLSEEWHDRMRAKGIEL</sequence>
<keyword evidence="3" id="KW-1185">Reference proteome</keyword>
<feature type="chain" id="PRO_5042183132" evidence="1">
    <location>
        <begin position="19"/>
        <end position="219"/>
    </location>
</feature>
<evidence type="ECO:0000313" key="2">
    <source>
        <dbReference type="EMBL" id="MCW3785959.1"/>
    </source>
</evidence>
<dbReference type="AlphaFoldDB" id="A0AAE3M2M3"/>
<gene>
    <name evidence="2" type="ORF">OM075_05740</name>
</gene>
<dbReference type="EMBL" id="JAPDPJ010000008">
    <property type="protein sequence ID" value="MCW3785959.1"/>
    <property type="molecule type" value="Genomic_DNA"/>
</dbReference>